<gene>
    <name evidence="9" type="ORF">CSC78_09505</name>
</gene>
<dbReference type="EMBL" id="PDWW01000011">
    <property type="protein sequence ID" value="KAF1725222.1"/>
    <property type="molecule type" value="Genomic_DNA"/>
</dbReference>
<feature type="domain" description="RDD" evidence="7">
    <location>
        <begin position="100"/>
        <end position="241"/>
    </location>
</feature>
<dbReference type="InterPro" id="IPR035445">
    <property type="entry name" value="GYF-like_dom_sf"/>
</dbReference>
<dbReference type="RefSeq" id="WP_162337673.1">
    <property type="nucleotide sequence ID" value="NZ_JBHSRQ010000007.1"/>
</dbReference>
<dbReference type="InterPro" id="IPR010432">
    <property type="entry name" value="RDD"/>
</dbReference>
<keyword evidence="4 6" id="KW-1133">Transmembrane helix</keyword>
<name>A0ABQ6ZH87_9GAMM</name>
<evidence type="ECO:0000256" key="6">
    <source>
        <dbReference type="SAM" id="Phobius"/>
    </source>
</evidence>
<evidence type="ECO:0000259" key="8">
    <source>
        <dbReference type="Pfam" id="PF14237"/>
    </source>
</evidence>
<proteinExistence type="predicted"/>
<feature type="transmembrane region" description="Helical" evidence="6">
    <location>
        <begin position="264"/>
        <end position="290"/>
    </location>
</feature>
<evidence type="ECO:0000313" key="9">
    <source>
        <dbReference type="EMBL" id="KAF1725222.1"/>
    </source>
</evidence>
<organism evidence="9 10">
    <name type="scientific">Pseudoxanthomonas japonensis</name>
    <dbReference type="NCBI Taxonomy" id="69284"/>
    <lineage>
        <taxon>Bacteria</taxon>
        <taxon>Pseudomonadati</taxon>
        <taxon>Pseudomonadota</taxon>
        <taxon>Gammaproteobacteria</taxon>
        <taxon>Lysobacterales</taxon>
        <taxon>Lysobacteraceae</taxon>
        <taxon>Pseudoxanthomonas</taxon>
    </lineage>
</organism>
<comment type="subcellular location">
    <subcellularLocation>
        <location evidence="1">Cell membrane</location>
        <topology evidence="1">Multi-pass membrane protein</topology>
    </subcellularLocation>
</comment>
<dbReference type="Gene3D" id="3.30.1490.40">
    <property type="match status" value="1"/>
</dbReference>
<evidence type="ECO:0000256" key="2">
    <source>
        <dbReference type="ARBA" id="ARBA00022475"/>
    </source>
</evidence>
<keyword evidence="5 6" id="KW-0472">Membrane</keyword>
<evidence type="ECO:0000256" key="4">
    <source>
        <dbReference type="ARBA" id="ARBA00022989"/>
    </source>
</evidence>
<accession>A0ABQ6ZH87</accession>
<feature type="transmembrane region" description="Helical" evidence="6">
    <location>
        <begin position="113"/>
        <end position="137"/>
    </location>
</feature>
<dbReference type="Pfam" id="PF06271">
    <property type="entry name" value="RDD"/>
    <property type="match status" value="1"/>
</dbReference>
<feature type="transmembrane region" description="Helical" evidence="6">
    <location>
        <begin position="143"/>
        <end position="169"/>
    </location>
</feature>
<keyword evidence="10" id="KW-1185">Reference proteome</keyword>
<dbReference type="PANTHER" id="PTHR36115">
    <property type="entry name" value="PROLINE-RICH ANTIGEN HOMOLOG-RELATED"/>
    <property type="match status" value="1"/>
</dbReference>
<dbReference type="SUPFAM" id="SSF55277">
    <property type="entry name" value="GYF domain"/>
    <property type="match status" value="1"/>
</dbReference>
<protein>
    <submittedName>
        <fullName evidence="9">Transporter</fullName>
    </submittedName>
</protein>
<feature type="transmembrane region" description="Helical" evidence="6">
    <location>
        <begin position="206"/>
        <end position="229"/>
    </location>
</feature>
<evidence type="ECO:0000313" key="10">
    <source>
        <dbReference type="Proteomes" id="UP000781710"/>
    </source>
</evidence>
<dbReference type="InterPro" id="IPR025640">
    <property type="entry name" value="GYF_2"/>
</dbReference>
<evidence type="ECO:0000259" key="7">
    <source>
        <dbReference type="Pfam" id="PF06271"/>
    </source>
</evidence>
<reference evidence="9 10" key="1">
    <citation type="submission" date="2017-10" db="EMBL/GenBank/DDBJ databases">
        <title>Whole genome sequencing of members of genus Pseudoxanthomonas.</title>
        <authorList>
            <person name="Kumar S."/>
            <person name="Bansal K."/>
            <person name="Kaur A."/>
            <person name="Patil P."/>
            <person name="Sharma S."/>
            <person name="Patil P.B."/>
        </authorList>
    </citation>
    <scope>NUCLEOTIDE SEQUENCE [LARGE SCALE GENOMIC DNA]</scope>
    <source>
        <strain evidence="9 10">DSM 17109</strain>
    </source>
</reference>
<evidence type="ECO:0000256" key="3">
    <source>
        <dbReference type="ARBA" id="ARBA00022692"/>
    </source>
</evidence>
<dbReference type="PANTHER" id="PTHR36115:SF6">
    <property type="entry name" value="PROLINE-RICH ANTIGEN HOMOLOG"/>
    <property type="match status" value="1"/>
</dbReference>
<comment type="caution">
    <text evidence="9">The sequence shown here is derived from an EMBL/GenBank/DDBJ whole genome shotgun (WGS) entry which is preliminary data.</text>
</comment>
<dbReference type="Pfam" id="PF14237">
    <property type="entry name" value="GYF_2"/>
    <property type="match status" value="1"/>
</dbReference>
<keyword evidence="3 6" id="KW-0812">Transmembrane</keyword>
<feature type="domain" description="GYF" evidence="8">
    <location>
        <begin position="4"/>
        <end position="52"/>
    </location>
</feature>
<keyword evidence="2" id="KW-1003">Cell membrane</keyword>
<dbReference type="InterPro" id="IPR051791">
    <property type="entry name" value="Pra-immunoreactive"/>
</dbReference>
<sequence>MTQWYYADASGQRQGPFSAEELEGHVRHARLGAASLVWREGLQDWQPLSSVAAELGLPLDAPAAPAMDAVVPAADAPYTPPTADLASFQPVVAGHIVHGGLWKRFAASFIDGIVTTVVSYALMIPLMLIGVGVMGAGGSDNPFATGAGLASMLAIYPILFLAPCVYFGWMQSSSLQASLGKLAVGIKVTRTDGQRMSFWRGFLRSLAYLVFTMVTCGLGVLISGLMVAFTDRKQALHDMLCDTLVVDKWAFTAFPERQRDELGVVTIVILVLAGLMIFGSLAIYGVMGALMMKGLS</sequence>
<evidence type="ECO:0000256" key="1">
    <source>
        <dbReference type="ARBA" id="ARBA00004651"/>
    </source>
</evidence>
<dbReference type="Proteomes" id="UP000781710">
    <property type="component" value="Unassembled WGS sequence"/>
</dbReference>
<evidence type="ECO:0000256" key="5">
    <source>
        <dbReference type="ARBA" id="ARBA00023136"/>
    </source>
</evidence>